<evidence type="ECO:0000313" key="7">
    <source>
        <dbReference type="EMBL" id="GIG52181.1"/>
    </source>
</evidence>
<evidence type="ECO:0000256" key="3">
    <source>
        <dbReference type="ARBA" id="ARBA00022801"/>
    </source>
</evidence>
<gene>
    <name evidence="7" type="ORF">Dsi01nite_102220</name>
</gene>
<dbReference type="InterPro" id="IPR000086">
    <property type="entry name" value="NUDIX_hydrolase_dom"/>
</dbReference>
<evidence type="ECO:0000259" key="6">
    <source>
        <dbReference type="PROSITE" id="PS51462"/>
    </source>
</evidence>
<evidence type="ECO:0000256" key="2">
    <source>
        <dbReference type="ARBA" id="ARBA00005582"/>
    </source>
</evidence>
<dbReference type="AlphaFoldDB" id="A0A919UH96"/>
<dbReference type="GO" id="GO:0016787">
    <property type="term" value="F:hydrolase activity"/>
    <property type="evidence" value="ECO:0007669"/>
    <property type="project" value="UniProtKB-KW"/>
</dbReference>
<name>A0A919UH96_9ACTN</name>
<dbReference type="InterPro" id="IPR015797">
    <property type="entry name" value="NUDIX_hydrolase-like_dom_sf"/>
</dbReference>
<protein>
    <submittedName>
        <fullName evidence="7">NUDIX hydrolase</fullName>
    </submittedName>
</protein>
<accession>A0A919UH96</accession>
<dbReference type="Pfam" id="PF00293">
    <property type="entry name" value="NUDIX"/>
    <property type="match status" value="1"/>
</dbReference>
<comment type="cofactor">
    <cofactor evidence="1">
        <name>Mg(2+)</name>
        <dbReference type="ChEBI" id="CHEBI:18420"/>
    </cofactor>
</comment>
<dbReference type="Gene3D" id="3.90.79.10">
    <property type="entry name" value="Nucleoside Triphosphate Pyrophosphohydrolase"/>
    <property type="match status" value="1"/>
</dbReference>
<keyword evidence="4" id="KW-0460">Magnesium</keyword>
<dbReference type="InterPro" id="IPR020084">
    <property type="entry name" value="NUDIX_hydrolase_CS"/>
</dbReference>
<comment type="similarity">
    <text evidence="2 5">Belongs to the Nudix hydrolase family.</text>
</comment>
<dbReference type="SUPFAM" id="SSF55811">
    <property type="entry name" value="Nudix"/>
    <property type="match status" value="1"/>
</dbReference>
<keyword evidence="3 5" id="KW-0378">Hydrolase</keyword>
<dbReference type="EMBL" id="BONQ01000172">
    <property type="protein sequence ID" value="GIG52181.1"/>
    <property type="molecule type" value="Genomic_DNA"/>
</dbReference>
<feature type="domain" description="Nudix hydrolase" evidence="6">
    <location>
        <begin position="14"/>
        <end position="146"/>
    </location>
</feature>
<comment type="caution">
    <text evidence="7">The sequence shown here is derived from an EMBL/GenBank/DDBJ whole genome shotgun (WGS) entry which is preliminary data.</text>
</comment>
<dbReference type="RefSeq" id="WP_308442149.1">
    <property type="nucleotide sequence ID" value="NZ_BAAAVW010000038.1"/>
</dbReference>
<dbReference type="PROSITE" id="PS51462">
    <property type="entry name" value="NUDIX"/>
    <property type="match status" value="1"/>
</dbReference>
<dbReference type="PANTHER" id="PTHR43046:SF12">
    <property type="entry name" value="GDP-MANNOSE MANNOSYL HYDROLASE"/>
    <property type="match status" value="1"/>
</dbReference>
<evidence type="ECO:0000256" key="4">
    <source>
        <dbReference type="ARBA" id="ARBA00022842"/>
    </source>
</evidence>
<dbReference type="PANTHER" id="PTHR43046">
    <property type="entry name" value="GDP-MANNOSE MANNOSYL HYDROLASE"/>
    <property type="match status" value="1"/>
</dbReference>
<evidence type="ECO:0000256" key="1">
    <source>
        <dbReference type="ARBA" id="ARBA00001946"/>
    </source>
</evidence>
<organism evidence="7 8">
    <name type="scientific">Dactylosporangium siamense</name>
    <dbReference type="NCBI Taxonomy" id="685454"/>
    <lineage>
        <taxon>Bacteria</taxon>
        <taxon>Bacillati</taxon>
        <taxon>Actinomycetota</taxon>
        <taxon>Actinomycetes</taxon>
        <taxon>Micromonosporales</taxon>
        <taxon>Micromonosporaceae</taxon>
        <taxon>Dactylosporangium</taxon>
    </lineage>
</organism>
<dbReference type="Proteomes" id="UP000660611">
    <property type="component" value="Unassembled WGS sequence"/>
</dbReference>
<reference evidence="7" key="1">
    <citation type="submission" date="2021-01" db="EMBL/GenBank/DDBJ databases">
        <title>Whole genome shotgun sequence of Dactylosporangium siamense NBRC 106093.</title>
        <authorList>
            <person name="Komaki H."/>
            <person name="Tamura T."/>
        </authorList>
    </citation>
    <scope>NUCLEOTIDE SEQUENCE</scope>
    <source>
        <strain evidence="7">NBRC 106093</strain>
    </source>
</reference>
<dbReference type="InterPro" id="IPR020476">
    <property type="entry name" value="Nudix_hydrolase"/>
</dbReference>
<sequence length="160" mass="17434">MTTSTDDYTATLPRKRMGAGVCLRDAAGRVLLVEPTYKDHWELPGGAVEGDESPYDAAVRELHEELGLVVSPGRLLVVDWVPPQPGRTEGVMFLFDGGVLPAVTEREIRLPADELRSWAWCTAAEAHERLSPLLARRTAAALRAAVDGVTAYLENGNRLV</sequence>
<evidence type="ECO:0000256" key="5">
    <source>
        <dbReference type="RuleBase" id="RU003476"/>
    </source>
</evidence>
<dbReference type="CDD" id="cd18876">
    <property type="entry name" value="NUDIX_Hydrolase"/>
    <property type="match status" value="1"/>
</dbReference>
<evidence type="ECO:0000313" key="8">
    <source>
        <dbReference type="Proteomes" id="UP000660611"/>
    </source>
</evidence>
<dbReference type="PRINTS" id="PR00502">
    <property type="entry name" value="NUDIXFAMILY"/>
</dbReference>
<dbReference type="PROSITE" id="PS00893">
    <property type="entry name" value="NUDIX_BOX"/>
    <property type="match status" value="1"/>
</dbReference>
<proteinExistence type="inferred from homology"/>
<keyword evidence="8" id="KW-1185">Reference proteome</keyword>